<dbReference type="KEGG" id="aten:116294933"/>
<dbReference type="FunFam" id="2.10.25.10:FF:000038">
    <property type="entry name" value="Fibrillin 2"/>
    <property type="match status" value="2"/>
</dbReference>
<reference evidence="13" key="1">
    <citation type="submission" date="2025-08" db="UniProtKB">
        <authorList>
            <consortium name="RefSeq"/>
        </authorList>
    </citation>
    <scope>IDENTIFICATION</scope>
    <source>
        <tissue evidence="13">Tentacle</tissue>
    </source>
</reference>
<feature type="signal peptide" evidence="10">
    <location>
        <begin position="1"/>
        <end position="22"/>
    </location>
</feature>
<evidence type="ECO:0000256" key="10">
    <source>
        <dbReference type="SAM" id="SignalP"/>
    </source>
</evidence>
<proteinExistence type="inferred from homology"/>
<dbReference type="GO" id="GO:0005576">
    <property type="term" value="C:extracellular region"/>
    <property type="evidence" value="ECO:0007669"/>
    <property type="project" value="UniProtKB-SubCell"/>
</dbReference>
<keyword evidence="4 9" id="KW-0245">EGF-like domain</keyword>
<keyword evidence="7" id="KW-1015">Disulfide bond</keyword>
<dbReference type="SUPFAM" id="SSF57196">
    <property type="entry name" value="EGF/Laminin"/>
    <property type="match status" value="1"/>
</dbReference>
<dbReference type="PROSITE" id="PS00010">
    <property type="entry name" value="ASX_HYDROXYL"/>
    <property type="match status" value="2"/>
</dbReference>
<dbReference type="CDD" id="cd00054">
    <property type="entry name" value="EGF_CA"/>
    <property type="match status" value="3"/>
</dbReference>
<keyword evidence="12" id="KW-1185">Reference proteome</keyword>
<evidence type="ECO:0000256" key="6">
    <source>
        <dbReference type="ARBA" id="ARBA00022737"/>
    </source>
</evidence>
<evidence type="ECO:0000256" key="3">
    <source>
        <dbReference type="ARBA" id="ARBA00022525"/>
    </source>
</evidence>
<feature type="domain" description="EGF-like" evidence="11">
    <location>
        <begin position="158"/>
        <end position="193"/>
    </location>
</feature>
<sequence>MKLLLSFLLVASTSFYFQSNVASPIPLGELPKVCEDIAYAMKDPSLPMSNQCVCKHGFEGPAIFSPDSLDAKCVDIDECKNNVMVCGTLSLCVNTIGSYECRPCGQGYMNVQGICQDINECSNFTICGANAICKNNIGSYECTKCDEGYMNVNGKCEDVDECTTGKARCHESATCINKIGSFYCLCPPGFTGSGDVVSGCKDIDECRNNPCEEGSACLNDAGSFQCYCLEGYSYDTATQRCKAADLSMGDDSP</sequence>
<evidence type="ECO:0000256" key="8">
    <source>
        <dbReference type="ARBA" id="ARBA00023180"/>
    </source>
</evidence>
<evidence type="ECO:0000256" key="2">
    <source>
        <dbReference type="ARBA" id="ARBA00006373"/>
    </source>
</evidence>
<dbReference type="GeneID" id="116294933"/>
<dbReference type="SMART" id="SM00179">
    <property type="entry name" value="EGF_CA"/>
    <property type="match status" value="4"/>
</dbReference>
<evidence type="ECO:0000313" key="12">
    <source>
        <dbReference type="Proteomes" id="UP000515163"/>
    </source>
</evidence>
<dbReference type="AlphaFoldDB" id="A0A6P8HTC8"/>
<comment type="caution">
    <text evidence="9">Lacks conserved residue(s) required for the propagation of feature annotation.</text>
</comment>
<dbReference type="Pfam" id="PF07645">
    <property type="entry name" value="EGF_CA"/>
    <property type="match status" value="4"/>
</dbReference>
<evidence type="ECO:0000256" key="1">
    <source>
        <dbReference type="ARBA" id="ARBA00004613"/>
    </source>
</evidence>
<dbReference type="InterPro" id="IPR009030">
    <property type="entry name" value="Growth_fac_rcpt_cys_sf"/>
</dbReference>
<dbReference type="PANTHER" id="PTHR24034">
    <property type="entry name" value="EGF-LIKE DOMAIN-CONTAINING PROTEIN"/>
    <property type="match status" value="1"/>
</dbReference>
<dbReference type="PROSITE" id="PS01187">
    <property type="entry name" value="EGF_CA"/>
    <property type="match status" value="1"/>
</dbReference>
<dbReference type="InterPro" id="IPR001881">
    <property type="entry name" value="EGF-like_Ca-bd_dom"/>
</dbReference>
<keyword evidence="6" id="KW-0677">Repeat</keyword>
<dbReference type="InterPro" id="IPR000742">
    <property type="entry name" value="EGF"/>
</dbReference>
<keyword evidence="3" id="KW-0964">Secreted</keyword>
<evidence type="ECO:0000259" key="11">
    <source>
        <dbReference type="PROSITE" id="PS50026"/>
    </source>
</evidence>
<keyword evidence="5 10" id="KW-0732">Signal</keyword>
<evidence type="ECO:0000256" key="5">
    <source>
        <dbReference type="ARBA" id="ARBA00022729"/>
    </source>
</evidence>
<keyword evidence="8" id="KW-0325">Glycoprotein</keyword>
<dbReference type="InterPro" id="IPR050751">
    <property type="entry name" value="ECM_structural_protein"/>
</dbReference>
<dbReference type="OrthoDB" id="5988411at2759"/>
<evidence type="ECO:0000256" key="7">
    <source>
        <dbReference type="ARBA" id="ARBA00023157"/>
    </source>
</evidence>
<dbReference type="InParanoid" id="A0A6P8HTC8"/>
<dbReference type="InterPro" id="IPR049883">
    <property type="entry name" value="NOTCH1_EGF-like"/>
</dbReference>
<protein>
    <submittedName>
        <fullName evidence="13">Adhesion G protein-coupled receptor E2-like</fullName>
    </submittedName>
</protein>
<dbReference type="Gene3D" id="2.10.25.10">
    <property type="entry name" value="Laminin"/>
    <property type="match status" value="4"/>
</dbReference>
<comment type="subcellular location">
    <subcellularLocation>
        <location evidence="1">Secreted</location>
    </subcellularLocation>
</comment>
<dbReference type="FunFam" id="2.10.25.10:FF:000014">
    <property type="entry name" value="Latent-transforming growth factor beta-binding protein 3"/>
    <property type="match status" value="1"/>
</dbReference>
<evidence type="ECO:0000256" key="9">
    <source>
        <dbReference type="PROSITE-ProRule" id="PRU00076"/>
    </source>
</evidence>
<evidence type="ECO:0000256" key="4">
    <source>
        <dbReference type="ARBA" id="ARBA00022536"/>
    </source>
</evidence>
<dbReference type="InterPro" id="IPR000152">
    <property type="entry name" value="EGF-type_Asp/Asn_hydroxyl_site"/>
</dbReference>
<accession>A0A6P8HTC8</accession>
<dbReference type="SMART" id="SM00181">
    <property type="entry name" value="EGF"/>
    <property type="match status" value="4"/>
</dbReference>
<organism evidence="12 13">
    <name type="scientific">Actinia tenebrosa</name>
    <name type="common">Australian red waratah sea anemone</name>
    <dbReference type="NCBI Taxonomy" id="6105"/>
    <lineage>
        <taxon>Eukaryota</taxon>
        <taxon>Metazoa</taxon>
        <taxon>Cnidaria</taxon>
        <taxon>Anthozoa</taxon>
        <taxon>Hexacorallia</taxon>
        <taxon>Actiniaria</taxon>
        <taxon>Actiniidae</taxon>
        <taxon>Actinia</taxon>
    </lineage>
</organism>
<evidence type="ECO:0000313" key="13">
    <source>
        <dbReference type="RefSeq" id="XP_031558488.1"/>
    </source>
</evidence>
<dbReference type="PROSITE" id="PS50026">
    <property type="entry name" value="EGF_3"/>
    <property type="match status" value="2"/>
</dbReference>
<dbReference type="PANTHER" id="PTHR24034:SF89">
    <property type="entry name" value="COMPLEMENT COMPONENT C1Q RECEPTOR"/>
    <property type="match status" value="1"/>
</dbReference>
<feature type="domain" description="EGF-like" evidence="11">
    <location>
        <begin position="202"/>
        <end position="238"/>
    </location>
</feature>
<dbReference type="Proteomes" id="UP000515163">
    <property type="component" value="Unplaced"/>
</dbReference>
<gene>
    <name evidence="13" type="primary">LOC116294933</name>
</gene>
<name>A0A6P8HTC8_ACTTE</name>
<dbReference type="InterPro" id="IPR018097">
    <property type="entry name" value="EGF_Ca-bd_CS"/>
</dbReference>
<dbReference type="RefSeq" id="XP_031558488.1">
    <property type="nucleotide sequence ID" value="XM_031702628.1"/>
</dbReference>
<feature type="chain" id="PRO_5027642795" evidence="10">
    <location>
        <begin position="23"/>
        <end position="253"/>
    </location>
</feature>
<dbReference type="SUPFAM" id="SSF57184">
    <property type="entry name" value="Growth factor receptor domain"/>
    <property type="match status" value="1"/>
</dbReference>
<comment type="similarity">
    <text evidence="2">Belongs to the EGF domain peptide family.</text>
</comment>
<dbReference type="GO" id="GO:0005509">
    <property type="term" value="F:calcium ion binding"/>
    <property type="evidence" value="ECO:0007669"/>
    <property type="project" value="InterPro"/>
</dbReference>